<feature type="transmembrane region" description="Helical" evidence="7">
    <location>
        <begin position="74"/>
        <end position="90"/>
    </location>
</feature>
<dbReference type="RefSeq" id="WP_115227245.1">
    <property type="nucleotide sequence ID" value="NZ_CAWOLO010000002.1"/>
</dbReference>
<evidence type="ECO:0000256" key="7">
    <source>
        <dbReference type="SAM" id="Phobius"/>
    </source>
</evidence>
<dbReference type="Pfam" id="PF07681">
    <property type="entry name" value="DoxX"/>
    <property type="match status" value="1"/>
</dbReference>
<dbReference type="GO" id="GO:0005886">
    <property type="term" value="C:plasma membrane"/>
    <property type="evidence" value="ECO:0007669"/>
    <property type="project" value="UniProtKB-SubCell"/>
</dbReference>
<comment type="subcellular location">
    <subcellularLocation>
        <location evidence="1">Cell membrane</location>
        <topology evidence="1">Multi-pass membrane protein</topology>
    </subcellularLocation>
</comment>
<comment type="similarity">
    <text evidence="2">Belongs to the DoxX family.</text>
</comment>
<evidence type="ECO:0000256" key="3">
    <source>
        <dbReference type="ARBA" id="ARBA00022475"/>
    </source>
</evidence>
<reference evidence="8 10" key="1">
    <citation type="submission" date="2018-06" db="EMBL/GenBank/DDBJ databases">
        <authorList>
            <consortium name="Pathogen Informatics"/>
            <person name="Doyle S."/>
        </authorList>
    </citation>
    <scope>NUCLEOTIDE SEQUENCE [LARGE SCALE GENOMIC DNA]</scope>
    <source>
        <strain evidence="8 10">NCTC11159</strain>
    </source>
</reference>
<evidence type="ECO:0000313" key="10">
    <source>
        <dbReference type="Proteomes" id="UP000255108"/>
    </source>
</evidence>
<gene>
    <name evidence="9" type="ORF">EV682_102528</name>
    <name evidence="8" type="ORF">NCTC11159_02053</name>
</gene>
<evidence type="ECO:0000256" key="6">
    <source>
        <dbReference type="ARBA" id="ARBA00023136"/>
    </source>
</evidence>
<organism evidence="8 10">
    <name type="scientific">Iodobacter fluviatilis</name>
    <dbReference type="NCBI Taxonomy" id="537"/>
    <lineage>
        <taxon>Bacteria</taxon>
        <taxon>Pseudomonadati</taxon>
        <taxon>Pseudomonadota</taxon>
        <taxon>Betaproteobacteria</taxon>
        <taxon>Neisseriales</taxon>
        <taxon>Chitinibacteraceae</taxon>
        <taxon>Iodobacter</taxon>
    </lineage>
</organism>
<reference evidence="9 11" key="2">
    <citation type="submission" date="2019-03" db="EMBL/GenBank/DDBJ databases">
        <title>Genomic Encyclopedia of Type Strains, Phase IV (KMG-IV): sequencing the most valuable type-strain genomes for metagenomic binning, comparative biology and taxonomic classification.</title>
        <authorList>
            <person name="Goeker M."/>
        </authorList>
    </citation>
    <scope>NUCLEOTIDE SEQUENCE [LARGE SCALE GENOMIC DNA]</scope>
    <source>
        <strain evidence="9 11">DSM 3764</strain>
    </source>
</reference>
<keyword evidence="6 7" id="KW-0472">Membrane</keyword>
<feature type="transmembrane region" description="Helical" evidence="7">
    <location>
        <begin position="105"/>
        <end position="126"/>
    </location>
</feature>
<keyword evidence="5 7" id="KW-1133">Transmembrane helix</keyword>
<sequence>MHTQSQLLGNSLLRISFGIMWIAHALLKLFVFTLPGTAQYFASLGLPANLAYLVFTIELFGGIALVLGIYARQIALLLLPIMAVATWVHLPNGWVHTSAGGGWEYPLFLCLVSIVIYLQADGVLTLKRSHHFLLH</sequence>
<keyword evidence="4 7" id="KW-0812">Transmembrane</keyword>
<dbReference type="InterPro" id="IPR051907">
    <property type="entry name" value="DoxX-like_oxidoreductase"/>
</dbReference>
<evidence type="ECO:0000256" key="5">
    <source>
        <dbReference type="ARBA" id="ARBA00022989"/>
    </source>
</evidence>
<dbReference type="OrthoDB" id="5382961at2"/>
<evidence type="ECO:0000313" key="11">
    <source>
        <dbReference type="Proteomes" id="UP000295794"/>
    </source>
</evidence>
<dbReference type="PANTHER" id="PTHR33452">
    <property type="entry name" value="OXIDOREDUCTASE CATD-RELATED"/>
    <property type="match status" value="1"/>
</dbReference>
<keyword evidence="11" id="KW-1185">Reference proteome</keyword>
<evidence type="ECO:0000313" key="8">
    <source>
        <dbReference type="EMBL" id="STQ90982.1"/>
    </source>
</evidence>
<evidence type="ECO:0000313" key="9">
    <source>
        <dbReference type="EMBL" id="TCU89612.1"/>
    </source>
</evidence>
<feature type="transmembrane region" description="Helical" evidence="7">
    <location>
        <begin position="46"/>
        <end position="67"/>
    </location>
</feature>
<dbReference type="EMBL" id="UGHR01000001">
    <property type="protein sequence ID" value="STQ90982.1"/>
    <property type="molecule type" value="Genomic_DNA"/>
</dbReference>
<accession>A0A377Q7Y2</accession>
<dbReference type="PANTHER" id="PTHR33452:SF1">
    <property type="entry name" value="INNER MEMBRANE PROTEIN YPHA-RELATED"/>
    <property type="match status" value="1"/>
</dbReference>
<dbReference type="InterPro" id="IPR032808">
    <property type="entry name" value="DoxX"/>
</dbReference>
<evidence type="ECO:0000256" key="2">
    <source>
        <dbReference type="ARBA" id="ARBA00006679"/>
    </source>
</evidence>
<name>A0A377Q7Y2_9NEIS</name>
<keyword evidence="3" id="KW-1003">Cell membrane</keyword>
<evidence type="ECO:0000256" key="4">
    <source>
        <dbReference type="ARBA" id="ARBA00022692"/>
    </source>
</evidence>
<proteinExistence type="inferred from homology"/>
<dbReference type="Proteomes" id="UP000255108">
    <property type="component" value="Unassembled WGS sequence"/>
</dbReference>
<dbReference type="EMBL" id="SMBT01000002">
    <property type="protein sequence ID" value="TCU89612.1"/>
    <property type="molecule type" value="Genomic_DNA"/>
</dbReference>
<protein>
    <submittedName>
        <fullName evidence="8">DoxX</fullName>
    </submittedName>
    <submittedName>
        <fullName evidence="9">Oxidoreductase</fullName>
    </submittedName>
</protein>
<dbReference type="Proteomes" id="UP000295794">
    <property type="component" value="Unassembled WGS sequence"/>
</dbReference>
<feature type="transmembrane region" description="Helical" evidence="7">
    <location>
        <begin position="12"/>
        <end position="34"/>
    </location>
</feature>
<dbReference type="AlphaFoldDB" id="A0A377Q7Y2"/>
<evidence type="ECO:0000256" key="1">
    <source>
        <dbReference type="ARBA" id="ARBA00004651"/>
    </source>
</evidence>